<organism evidence="2 3">
    <name type="scientific">Microdochium bolleyi</name>
    <dbReference type="NCBI Taxonomy" id="196109"/>
    <lineage>
        <taxon>Eukaryota</taxon>
        <taxon>Fungi</taxon>
        <taxon>Dikarya</taxon>
        <taxon>Ascomycota</taxon>
        <taxon>Pezizomycotina</taxon>
        <taxon>Sordariomycetes</taxon>
        <taxon>Xylariomycetidae</taxon>
        <taxon>Xylariales</taxon>
        <taxon>Microdochiaceae</taxon>
        <taxon>Microdochium</taxon>
    </lineage>
</organism>
<gene>
    <name evidence="2" type="ORF">Micbo1qcDRAFT_170683</name>
</gene>
<dbReference type="InParanoid" id="A0A136JIF0"/>
<dbReference type="AlphaFoldDB" id="A0A136JIF0"/>
<keyword evidence="1" id="KW-0732">Signal</keyword>
<evidence type="ECO:0000313" key="2">
    <source>
        <dbReference type="EMBL" id="KXJ96925.1"/>
    </source>
</evidence>
<dbReference type="Proteomes" id="UP000070501">
    <property type="component" value="Unassembled WGS sequence"/>
</dbReference>
<feature type="signal peptide" evidence="1">
    <location>
        <begin position="1"/>
        <end position="17"/>
    </location>
</feature>
<feature type="chain" id="PRO_5007293819" evidence="1">
    <location>
        <begin position="18"/>
        <end position="129"/>
    </location>
</feature>
<evidence type="ECO:0000256" key="1">
    <source>
        <dbReference type="SAM" id="SignalP"/>
    </source>
</evidence>
<protein>
    <submittedName>
        <fullName evidence="2">Uncharacterized protein</fullName>
    </submittedName>
</protein>
<keyword evidence="3" id="KW-1185">Reference proteome</keyword>
<evidence type="ECO:0000313" key="3">
    <source>
        <dbReference type="Proteomes" id="UP000070501"/>
    </source>
</evidence>
<dbReference type="EMBL" id="KQ964245">
    <property type="protein sequence ID" value="KXJ96925.1"/>
    <property type="molecule type" value="Genomic_DNA"/>
</dbReference>
<reference evidence="3" key="1">
    <citation type="submission" date="2016-02" db="EMBL/GenBank/DDBJ databases">
        <title>Draft genome sequence of Microdochium bolleyi, a fungal endophyte of beachgrass.</title>
        <authorList>
            <consortium name="DOE Joint Genome Institute"/>
            <person name="David A.S."/>
            <person name="May G."/>
            <person name="Haridas S."/>
            <person name="Lim J."/>
            <person name="Wang M."/>
            <person name="Labutti K."/>
            <person name="Lipzen A."/>
            <person name="Barry K."/>
            <person name="Grigoriev I.V."/>
        </authorList>
    </citation>
    <scope>NUCLEOTIDE SEQUENCE [LARGE SCALE GENOMIC DNA]</scope>
    <source>
        <strain evidence="3">J235TASD1</strain>
    </source>
</reference>
<name>A0A136JIF0_9PEZI</name>
<proteinExistence type="predicted"/>
<sequence>MAGRGFFWLHVCPATSALRTLPEPESTCIWQVERPPSRISFHGEGAAASPRNNLDPTPGHCFRRDVVQHWQDQVSSGVLAEPIETAAKAANSALVAPRGLIFRESPSPRASFVGSALGPRMQQARSITG</sequence>
<accession>A0A136JIF0</accession>